<dbReference type="Pfam" id="PF07332">
    <property type="entry name" value="Phage_holin_3_6"/>
    <property type="match status" value="1"/>
</dbReference>
<accession>A0A6J6EZK4</accession>
<protein>
    <submittedName>
        <fullName evidence="2">Unannotated protein</fullName>
    </submittedName>
</protein>
<keyword evidence="1" id="KW-0472">Membrane</keyword>
<proteinExistence type="predicted"/>
<name>A0A6J6EZK4_9ZZZZ</name>
<keyword evidence="1" id="KW-0812">Transmembrane</keyword>
<keyword evidence="1" id="KW-1133">Transmembrane helix</keyword>
<organism evidence="2">
    <name type="scientific">freshwater metagenome</name>
    <dbReference type="NCBI Taxonomy" id="449393"/>
    <lineage>
        <taxon>unclassified sequences</taxon>
        <taxon>metagenomes</taxon>
        <taxon>ecological metagenomes</taxon>
    </lineage>
</organism>
<evidence type="ECO:0000313" key="2">
    <source>
        <dbReference type="EMBL" id="CAB4580749.1"/>
    </source>
</evidence>
<evidence type="ECO:0000256" key="1">
    <source>
        <dbReference type="SAM" id="Phobius"/>
    </source>
</evidence>
<gene>
    <name evidence="2" type="ORF">UFOPK1767_00300</name>
</gene>
<feature type="transmembrane region" description="Helical" evidence="1">
    <location>
        <begin position="79"/>
        <end position="102"/>
    </location>
</feature>
<dbReference type="AlphaFoldDB" id="A0A6J6EZK4"/>
<feature type="transmembrane region" description="Helical" evidence="1">
    <location>
        <begin position="49"/>
        <end position="73"/>
    </location>
</feature>
<sequence length="132" mass="14001">MAKDAKTRSFFRLLADLPRELSDLVRAEIRLLQSEFAGKLRAAGIGIGWVTLGVTMVSMFLTMLVVALILGLAEFMPAWAAALTVAAAALVGGVAFIALGVASIRKGFTPFESVDQIAKDFRNLGKGTTDGK</sequence>
<dbReference type="EMBL" id="CAEZTZ010000023">
    <property type="protein sequence ID" value="CAB4580749.1"/>
    <property type="molecule type" value="Genomic_DNA"/>
</dbReference>
<reference evidence="2" key="1">
    <citation type="submission" date="2020-05" db="EMBL/GenBank/DDBJ databases">
        <authorList>
            <person name="Chiriac C."/>
            <person name="Salcher M."/>
            <person name="Ghai R."/>
            <person name="Kavagutti S V."/>
        </authorList>
    </citation>
    <scope>NUCLEOTIDE SEQUENCE</scope>
</reference>
<dbReference type="InterPro" id="IPR009937">
    <property type="entry name" value="Phage_holin_3_6"/>
</dbReference>